<gene>
    <name evidence="3" type="ORF">ACFFTU_03570</name>
</gene>
<dbReference type="Proteomes" id="UP001589718">
    <property type="component" value="Unassembled WGS sequence"/>
</dbReference>
<dbReference type="RefSeq" id="WP_345217803.1">
    <property type="nucleotide sequence ID" value="NZ_BAAAXE010000001.1"/>
</dbReference>
<feature type="region of interest" description="Disordered" evidence="1">
    <location>
        <begin position="106"/>
        <end position="149"/>
    </location>
</feature>
<feature type="domain" description="Trypsin-co-occurring" evidence="2">
    <location>
        <begin position="7"/>
        <end position="102"/>
    </location>
</feature>
<proteinExistence type="predicted"/>
<organism evidence="3 4">
    <name type="scientific">Streptomyces cremeus</name>
    <dbReference type="NCBI Taxonomy" id="66881"/>
    <lineage>
        <taxon>Bacteria</taxon>
        <taxon>Bacillati</taxon>
        <taxon>Actinomycetota</taxon>
        <taxon>Actinomycetes</taxon>
        <taxon>Kitasatosporales</taxon>
        <taxon>Streptomycetaceae</taxon>
        <taxon>Streptomyces</taxon>
    </lineage>
</organism>
<evidence type="ECO:0000256" key="1">
    <source>
        <dbReference type="SAM" id="MobiDB-lite"/>
    </source>
</evidence>
<reference evidence="3 4" key="1">
    <citation type="submission" date="2024-09" db="EMBL/GenBank/DDBJ databases">
        <authorList>
            <person name="Sun Q."/>
            <person name="Mori K."/>
        </authorList>
    </citation>
    <scope>NUCLEOTIDE SEQUENCE [LARGE SCALE GENOMIC DNA]</scope>
    <source>
        <strain evidence="3 4">JCM 4362</strain>
    </source>
</reference>
<evidence type="ECO:0000313" key="3">
    <source>
        <dbReference type="EMBL" id="MFB9519030.1"/>
    </source>
</evidence>
<dbReference type="InterPro" id="IPR045794">
    <property type="entry name" value="Trypco1"/>
</dbReference>
<protein>
    <submittedName>
        <fullName evidence="3">CU044_2847 family protein</fullName>
    </submittedName>
</protein>
<dbReference type="NCBIfam" id="NF041216">
    <property type="entry name" value="CU044_2847_fam"/>
    <property type="match status" value="1"/>
</dbReference>
<dbReference type="EMBL" id="JBHMCR010000002">
    <property type="protein sequence ID" value="MFB9519030.1"/>
    <property type="molecule type" value="Genomic_DNA"/>
</dbReference>
<accession>A0ABV5P745</accession>
<sequence length="149" mass="14771">MSELMQFETADGGHVVVEIDHAPRGATLVSRRDNLLDAGRSFDGALEGIRAAAESALRTFRDGALSPDGVELEFGVKLTGEAGAVIAKSSMEGHITVKLAWGSKVAPPEAAAPATAAPAATPPATTAARAPGTVPGPASPPGAPGAAAP</sequence>
<keyword evidence="4" id="KW-1185">Reference proteome</keyword>
<evidence type="ECO:0000259" key="2">
    <source>
        <dbReference type="Pfam" id="PF19493"/>
    </source>
</evidence>
<evidence type="ECO:0000313" key="4">
    <source>
        <dbReference type="Proteomes" id="UP001589718"/>
    </source>
</evidence>
<comment type="caution">
    <text evidence="3">The sequence shown here is derived from an EMBL/GenBank/DDBJ whole genome shotgun (WGS) entry which is preliminary data.</text>
</comment>
<dbReference type="Pfam" id="PF19493">
    <property type="entry name" value="Trypco1"/>
    <property type="match status" value="1"/>
</dbReference>
<name>A0ABV5P745_STRCM</name>
<feature type="compositionally biased region" description="Low complexity" evidence="1">
    <location>
        <begin position="106"/>
        <end position="136"/>
    </location>
</feature>